<feature type="domain" description="Glycosyl transferase family 51" evidence="17">
    <location>
        <begin position="88"/>
        <end position="263"/>
    </location>
</feature>
<dbReference type="AlphaFoldDB" id="A0A5C6M7G0"/>
<keyword evidence="8" id="KW-0133">Cell shape</keyword>
<dbReference type="SUPFAM" id="SSF56601">
    <property type="entry name" value="beta-lactamase/transpeptidase-like"/>
    <property type="match status" value="1"/>
</dbReference>
<dbReference type="GO" id="GO:0071555">
    <property type="term" value="P:cell wall organization"/>
    <property type="evidence" value="ECO:0007669"/>
    <property type="project" value="UniProtKB-KW"/>
</dbReference>
<dbReference type="RefSeq" id="WP_146303438.1">
    <property type="nucleotide sequence ID" value="NZ_JANXKU010000015.1"/>
</dbReference>
<comment type="similarity">
    <text evidence="2">In the N-terminal section; belongs to the glycosyltransferase 51 family.</text>
</comment>
<evidence type="ECO:0000256" key="9">
    <source>
        <dbReference type="ARBA" id="ARBA00022984"/>
    </source>
</evidence>
<evidence type="ECO:0000256" key="4">
    <source>
        <dbReference type="ARBA" id="ARBA00022670"/>
    </source>
</evidence>
<dbReference type="EMBL" id="SRRQ01000026">
    <property type="protein sequence ID" value="TWW10103.1"/>
    <property type="molecule type" value="Genomic_DNA"/>
</dbReference>
<keyword evidence="9" id="KW-0573">Peptidoglycan synthesis</keyword>
<dbReference type="PANTHER" id="PTHR32282:SF29">
    <property type="entry name" value="PENICILLIN-BINDING PROTEIN 1A"/>
    <property type="match status" value="1"/>
</dbReference>
<feature type="region of interest" description="Disordered" evidence="14">
    <location>
        <begin position="670"/>
        <end position="749"/>
    </location>
</feature>
<organism evidence="18 19">
    <name type="scientific">Dellaglioa algida</name>
    <dbReference type="NCBI Taxonomy" id="105612"/>
    <lineage>
        <taxon>Bacteria</taxon>
        <taxon>Bacillati</taxon>
        <taxon>Bacillota</taxon>
        <taxon>Bacilli</taxon>
        <taxon>Lactobacillales</taxon>
        <taxon>Lactobacillaceae</taxon>
        <taxon>Dellaglioa</taxon>
    </lineage>
</organism>
<dbReference type="GO" id="GO:0008658">
    <property type="term" value="F:penicillin binding"/>
    <property type="evidence" value="ECO:0007669"/>
    <property type="project" value="InterPro"/>
</dbReference>
<keyword evidence="11" id="KW-0961">Cell wall biogenesis/degradation</keyword>
<dbReference type="InterPro" id="IPR050396">
    <property type="entry name" value="Glycosyltr_51/Transpeptidase"/>
</dbReference>
<dbReference type="InterPro" id="IPR012338">
    <property type="entry name" value="Beta-lactam/transpept-like"/>
</dbReference>
<dbReference type="NCBIfam" id="TIGR02074">
    <property type="entry name" value="PBP_1a_fam"/>
    <property type="match status" value="1"/>
</dbReference>
<comment type="similarity">
    <text evidence="1">In the C-terminal section; belongs to the transpeptidase family.</text>
</comment>
<evidence type="ECO:0000313" key="18">
    <source>
        <dbReference type="EMBL" id="TWW10103.1"/>
    </source>
</evidence>
<comment type="caution">
    <text evidence="18">The sequence shown here is derived from an EMBL/GenBank/DDBJ whole genome shotgun (WGS) entry which is preliminary data.</text>
</comment>
<keyword evidence="15" id="KW-0472">Membrane</keyword>
<evidence type="ECO:0000256" key="13">
    <source>
        <dbReference type="ARBA" id="ARBA00049902"/>
    </source>
</evidence>
<evidence type="ECO:0000256" key="6">
    <source>
        <dbReference type="ARBA" id="ARBA00022679"/>
    </source>
</evidence>
<evidence type="ECO:0000256" key="3">
    <source>
        <dbReference type="ARBA" id="ARBA00022645"/>
    </source>
</evidence>
<feature type="domain" description="Penicillin-binding protein transpeptidase" evidence="16">
    <location>
        <begin position="359"/>
        <end position="644"/>
    </location>
</feature>
<dbReference type="Gene3D" id="3.40.710.10">
    <property type="entry name" value="DD-peptidase/beta-lactamase superfamily"/>
    <property type="match status" value="1"/>
</dbReference>
<dbReference type="Pfam" id="PF00905">
    <property type="entry name" value="Transpeptidase"/>
    <property type="match status" value="1"/>
</dbReference>
<dbReference type="Pfam" id="PF00912">
    <property type="entry name" value="Transgly"/>
    <property type="match status" value="1"/>
</dbReference>
<keyword evidence="6" id="KW-0808">Transferase</keyword>
<evidence type="ECO:0000256" key="15">
    <source>
        <dbReference type="SAM" id="Phobius"/>
    </source>
</evidence>
<feature type="region of interest" description="Disordered" evidence="14">
    <location>
        <begin position="1"/>
        <end position="30"/>
    </location>
</feature>
<dbReference type="GO" id="GO:0006508">
    <property type="term" value="P:proteolysis"/>
    <property type="evidence" value="ECO:0007669"/>
    <property type="project" value="UniProtKB-KW"/>
</dbReference>
<comment type="catalytic activity">
    <reaction evidence="12">
        <text>Preferential cleavage: (Ac)2-L-Lys-D-Ala-|-D-Ala. Also transpeptidation of peptidyl-alanyl moieties that are N-acyl substituents of D-alanine.</text>
        <dbReference type="EC" id="3.4.16.4"/>
    </reaction>
</comment>
<dbReference type="FunFam" id="1.10.3810.10:FF:000001">
    <property type="entry name" value="Penicillin-binding protein 1A"/>
    <property type="match status" value="1"/>
</dbReference>
<dbReference type="GO" id="GO:0009252">
    <property type="term" value="P:peptidoglycan biosynthetic process"/>
    <property type="evidence" value="ECO:0007669"/>
    <property type="project" value="UniProtKB-KW"/>
</dbReference>
<keyword evidence="3" id="KW-0121">Carboxypeptidase</keyword>
<keyword evidence="4" id="KW-0645">Protease</keyword>
<evidence type="ECO:0000256" key="7">
    <source>
        <dbReference type="ARBA" id="ARBA00022801"/>
    </source>
</evidence>
<keyword evidence="15" id="KW-1133">Transmembrane helix</keyword>
<dbReference type="GO" id="GO:0008955">
    <property type="term" value="F:peptidoglycan glycosyltransferase activity"/>
    <property type="evidence" value="ECO:0007669"/>
    <property type="project" value="UniProtKB-EC"/>
</dbReference>
<evidence type="ECO:0000313" key="19">
    <source>
        <dbReference type="Proteomes" id="UP000321659"/>
    </source>
</evidence>
<evidence type="ECO:0000256" key="11">
    <source>
        <dbReference type="ARBA" id="ARBA00023316"/>
    </source>
</evidence>
<evidence type="ECO:0000256" key="10">
    <source>
        <dbReference type="ARBA" id="ARBA00023268"/>
    </source>
</evidence>
<name>A0A5C6M7G0_9LACO</name>
<evidence type="ECO:0000256" key="2">
    <source>
        <dbReference type="ARBA" id="ARBA00007739"/>
    </source>
</evidence>
<dbReference type="InterPro" id="IPR001264">
    <property type="entry name" value="Glyco_trans_51"/>
</dbReference>
<dbReference type="InterPro" id="IPR036950">
    <property type="entry name" value="PBP_transglycosylase"/>
</dbReference>
<feature type="compositionally biased region" description="Low complexity" evidence="14">
    <location>
        <begin position="692"/>
        <end position="749"/>
    </location>
</feature>
<gene>
    <name evidence="18" type="primary">mrcA</name>
    <name evidence="18" type="ORF">LABALGLTS371_16250</name>
</gene>
<keyword evidence="5" id="KW-0328">Glycosyltransferase</keyword>
<feature type="transmembrane region" description="Helical" evidence="15">
    <location>
        <begin position="39"/>
        <end position="62"/>
    </location>
</feature>
<dbReference type="InterPro" id="IPR001460">
    <property type="entry name" value="PCN-bd_Tpept"/>
</dbReference>
<evidence type="ECO:0000256" key="12">
    <source>
        <dbReference type="ARBA" id="ARBA00034000"/>
    </source>
</evidence>
<evidence type="ECO:0000259" key="16">
    <source>
        <dbReference type="Pfam" id="PF00905"/>
    </source>
</evidence>
<sequence>MAAADNKGKTRVARREQELNTNKKGKTGKPTKKKLFKRIFLSLIGLFVVGVIASVGLFFYYAKDSPKITSSSLESTPASVIYAKNDEVITTLGTSRVYAESSDIPQTLKDAIVSIEDKRFYKHNGVDPVRIAGAALANVTGGSAGLQGGSTLTQQLIKLSVFSTKASDQTMKRKAQEAWLALQVERKYSKSQILTFYANKVFMGNGVYGMQTASNYYFGKKLDKLNIAQIAMLAGIPNAPSSYNPYAHPKYSKERRDEVIDAMVSNDKISASDASAAKATPITSGLRTSHSAEKDTYNAKISDSYLKEVIQTVKDKGLDPYNSSLKIHTNLDLDAQKRLYDIANTDDYVNYPDDKMQLAVTMVDSKTGAISAMIGGRKQTNVTFGYNRAVATSRSNGSTMKPIMDFAPAIEYLNYPTNQKVNDTKYYYPDASTKELNDFDHGHLGTMTMRSALVQSRNIPAIRTLEAVGLPQAQTFVKKLGISKDQVETYSSGIGGNISTTQNAEAYAAFANGGTYRKGSYISDIVKKDGTVLNYSSSGSRAMKISTAYMITDMLKGVIDSSSGTGTAAQIPGLYQAGKTGTTDYPSNVASKFPSNAAMDSLFSGYTKNYSISVWTGYDSPLVANNYLDVTSQHIATGIYKNLMQYVSQSVSNSDWTKPSDVYLNHGELSLTDSSTDTTTSSDNSYDIPEMSSTESSSSRTSSSSEKASSSSSESTSSSSSAVSSSSSSKEESSTPPEESSSKTESASN</sequence>
<evidence type="ECO:0000256" key="1">
    <source>
        <dbReference type="ARBA" id="ARBA00007090"/>
    </source>
</evidence>
<comment type="catalytic activity">
    <reaction evidence="13">
        <text>[GlcNAc-(1-&gt;4)-Mur2Ac(oyl-L-Ala-gamma-D-Glu-L-Lys-D-Ala-D-Ala)](n)-di-trans,octa-cis-undecaprenyl diphosphate + beta-D-GlcNAc-(1-&gt;4)-Mur2Ac(oyl-L-Ala-gamma-D-Glu-L-Lys-D-Ala-D-Ala)-di-trans,octa-cis-undecaprenyl diphosphate = [GlcNAc-(1-&gt;4)-Mur2Ac(oyl-L-Ala-gamma-D-Glu-L-Lys-D-Ala-D-Ala)](n+1)-di-trans,octa-cis-undecaprenyl diphosphate + di-trans,octa-cis-undecaprenyl diphosphate + H(+)</text>
        <dbReference type="Rhea" id="RHEA:23708"/>
        <dbReference type="Rhea" id="RHEA-COMP:9602"/>
        <dbReference type="Rhea" id="RHEA-COMP:9603"/>
        <dbReference type="ChEBI" id="CHEBI:15378"/>
        <dbReference type="ChEBI" id="CHEBI:58405"/>
        <dbReference type="ChEBI" id="CHEBI:60033"/>
        <dbReference type="ChEBI" id="CHEBI:78435"/>
        <dbReference type="EC" id="2.4.99.28"/>
    </reaction>
</comment>
<accession>A0A5C6M7G0</accession>
<dbReference type="PANTHER" id="PTHR32282">
    <property type="entry name" value="BINDING PROTEIN TRANSPEPTIDASE, PUTATIVE-RELATED"/>
    <property type="match status" value="1"/>
</dbReference>
<protein>
    <submittedName>
        <fullName evidence="18">Penicillin-binding protein 1A</fullName>
    </submittedName>
</protein>
<feature type="compositionally biased region" description="Low complexity" evidence="14">
    <location>
        <begin position="670"/>
        <end position="683"/>
    </location>
</feature>
<dbReference type="Gene3D" id="1.10.3810.10">
    <property type="entry name" value="Biosynthetic peptidoglycan transglycosylase-like"/>
    <property type="match status" value="1"/>
</dbReference>
<evidence type="ECO:0000256" key="14">
    <source>
        <dbReference type="SAM" id="MobiDB-lite"/>
    </source>
</evidence>
<evidence type="ECO:0000256" key="8">
    <source>
        <dbReference type="ARBA" id="ARBA00022960"/>
    </source>
</evidence>
<keyword evidence="10" id="KW-0511">Multifunctional enzyme</keyword>
<keyword evidence="7" id="KW-0378">Hydrolase</keyword>
<dbReference type="Proteomes" id="UP000321659">
    <property type="component" value="Unassembled WGS sequence"/>
</dbReference>
<evidence type="ECO:0000256" key="5">
    <source>
        <dbReference type="ARBA" id="ARBA00022676"/>
    </source>
</evidence>
<dbReference type="GO" id="GO:0009002">
    <property type="term" value="F:serine-type D-Ala-D-Ala carboxypeptidase activity"/>
    <property type="evidence" value="ECO:0007669"/>
    <property type="project" value="UniProtKB-EC"/>
</dbReference>
<keyword evidence="15" id="KW-0812">Transmembrane</keyword>
<dbReference type="GO" id="GO:0008360">
    <property type="term" value="P:regulation of cell shape"/>
    <property type="evidence" value="ECO:0007669"/>
    <property type="project" value="UniProtKB-KW"/>
</dbReference>
<proteinExistence type="inferred from homology"/>
<reference evidence="18 19" key="1">
    <citation type="submission" date="2019-04" db="EMBL/GenBank/DDBJ databases">
        <title>In vitro growth and metabolic characteristics of meat-borne Lactobacillus algidus strains.</title>
        <authorList>
            <person name="Sade E."/>
            <person name="Per J."/>
            <person name="Tytti H."/>
            <person name="Johanna B.K."/>
        </authorList>
    </citation>
    <scope>NUCLEOTIDE SEQUENCE [LARGE SCALE GENOMIC DNA]</scope>
    <source>
        <strain evidence="18 19">LTS37-1</strain>
    </source>
</reference>
<dbReference type="GO" id="GO:0030288">
    <property type="term" value="C:outer membrane-bounded periplasmic space"/>
    <property type="evidence" value="ECO:0007669"/>
    <property type="project" value="TreeGrafter"/>
</dbReference>
<evidence type="ECO:0000259" key="17">
    <source>
        <dbReference type="Pfam" id="PF00912"/>
    </source>
</evidence>
<dbReference type="SUPFAM" id="SSF53955">
    <property type="entry name" value="Lysozyme-like"/>
    <property type="match status" value="1"/>
</dbReference>
<dbReference type="InterPro" id="IPR023346">
    <property type="entry name" value="Lysozyme-like_dom_sf"/>
</dbReference>